<feature type="active site" description="Nucleophile" evidence="6">
    <location>
        <position position="368"/>
    </location>
</feature>
<dbReference type="PANTHER" id="PTHR22807:SF61">
    <property type="entry name" value="NOL1_NOP2_SUN FAMILY PROTEIN _ ANTITERMINATION NUSB DOMAIN-CONTAINING PROTEIN"/>
    <property type="match status" value="1"/>
</dbReference>
<dbReference type="CDD" id="cd02440">
    <property type="entry name" value="AdoMet_MTases"/>
    <property type="match status" value="1"/>
</dbReference>
<keyword evidence="5 6" id="KW-0694">RNA-binding</keyword>
<dbReference type="Gene3D" id="3.40.50.150">
    <property type="entry name" value="Vaccinia Virus protein VP39"/>
    <property type="match status" value="1"/>
</dbReference>
<proteinExistence type="inferred from homology"/>
<dbReference type="PANTHER" id="PTHR22807">
    <property type="entry name" value="NOP2 YEAST -RELATED NOL1/NOP2/FMU SUN DOMAIN-CONTAINING"/>
    <property type="match status" value="1"/>
</dbReference>
<accession>A4U1B3</accession>
<protein>
    <submittedName>
        <fullName evidence="8">Fmu (Sun)/eukaryotic nucleolar NOL1/Nop2p:Antitermination protein NusB</fullName>
    </submittedName>
</protein>
<dbReference type="PRINTS" id="PR02008">
    <property type="entry name" value="RCMTFAMILY"/>
</dbReference>
<dbReference type="PROSITE" id="PS51686">
    <property type="entry name" value="SAM_MT_RSMB_NOP"/>
    <property type="match status" value="1"/>
</dbReference>
<keyword evidence="3 6" id="KW-0808">Transferase</keyword>
<dbReference type="RefSeq" id="WP_106003031.1">
    <property type="nucleotide sequence ID" value="NZ_CP027527.1"/>
</dbReference>
<dbReference type="GO" id="GO:0003723">
    <property type="term" value="F:RNA binding"/>
    <property type="evidence" value="ECO:0007669"/>
    <property type="project" value="UniProtKB-UniRule"/>
</dbReference>
<name>A4U1B3_9PROT</name>
<dbReference type="FunFam" id="3.40.50.150:FF:000257">
    <property type="entry name" value="16S rRNA methyltransferase"/>
    <property type="match status" value="1"/>
</dbReference>
<dbReference type="GO" id="GO:0001510">
    <property type="term" value="P:RNA methylation"/>
    <property type="evidence" value="ECO:0007669"/>
    <property type="project" value="InterPro"/>
</dbReference>
<dbReference type="SUPFAM" id="SSF53335">
    <property type="entry name" value="S-adenosyl-L-methionine-dependent methyltransferases"/>
    <property type="match status" value="1"/>
</dbReference>
<evidence type="ECO:0000256" key="5">
    <source>
        <dbReference type="ARBA" id="ARBA00022884"/>
    </source>
</evidence>
<dbReference type="GO" id="GO:0006355">
    <property type="term" value="P:regulation of DNA-templated transcription"/>
    <property type="evidence" value="ECO:0007669"/>
    <property type="project" value="InterPro"/>
</dbReference>
<feature type="binding site" evidence="6">
    <location>
        <position position="273"/>
    </location>
    <ligand>
        <name>S-adenosyl-L-methionine</name>
        <dbReference type="ChEBI" id="CHEBI:59789"/>
    </ligand>
</feature>
<sequence>MAKASSPPSRTADPRSIVLDLLECVLAQKRLLDETLDSEPRLTKLAERDRAFTRMLVATTLRRLGQIDAVIARCIDRPLPAKAGRVRNMLRLGAAQLLFLDTPPHAAISTTVDLAKNSPLAGFAKLINAVLRRLDREGRAWVAEQDAGPLNTPAWMWQSWLDTYGPDTARLIAQAHQTEAPVDISVAGDPALWAERLEADIMPTGTLRRQAGGDVTQLPGFAEGAWWVQDLAASLPAKLMGAVKGKRVADLCAAPGGKALQLAVAEAEVTAVDRSAKRMVRFRRNLERLKLAATIVETDVAGWQPPAPFDAVLLDAPCTATGTLRRHPDGVHLKGPGDVAYLADQQHALLKAAAAMVKPGGILVYCVCSLEPQEGEAQIIRLLESGAPLVRDPIEPSEIPGLDFVLTKQGEIRTLPHYLAEKGGMDAFFIARLKRMD</sequence>
<dbReference type="Pfam" id="PF01029">
    <property type="entry name" value="NusB"/>
    <property type="match status" value="1"/>
</dbReference>
<evidence type="ECO:0000256" key="4">
    <source>
        <dbReference type="ARBA" id="ARBA00022691"/>
    </source>
</evidence>
<evidence type="ECO:0000256" key="3">
    <source>
        <dbReference type="ARBA" id="ARBA00022679"/>
    </source>
</evidence>
<dbReference type="Pfam" id="PF01189">
    <property type="entry name" value="Methyltr_RsmB-F"/>
    <property type="match status" value="1"/>
</dbReference>
<evidence type="ECO:0000256" key="1">
    <source>
        <dbReference type="ARBA" id="ARBA00007494"/>
    </source>
</evidence>
<dbReference type="InterPro" id="IPR001678">
    <property type="entry name" value="MeTrfase_RsmB-F_NOP2_dom"/>
</dbReference>
<dbReference type="AlphaFoldDB" id="A4U1B3"/>
<evidence type="ECO:0000256" key="2">
    <source>
        <dbReference type="ARBA" id="ARBA00022603"/>
    </source>
</evidence>
<comment type="similarity">
    <text evidence="1 6">Belongs to the class I-like SAM-binding methyltransferase superfamily. RsmB/NOP family.</text>
</comment>
<reference evidence="8" key="1">
    <citation type="journal article" date="2007" name="J. Bacteriol.">
        <title>Comparative genome analysis of four magnetotactic bacteria reveals a complex set of group-specific genes implicated in magnetosome biomineralization and function.</title>
        <authorList>
            <person name="Richter M."/>
            <person name="Kube M."/>
            <person name="Bazylinski D.A."/>
            <person name="Lombardot T."/>
            <person name="Gloeckner F.O."/>
            <person name="Reinhardt R."/>
            <person name="Schueler D."/>
        </authorList>
    </citation>
    <scope>NUCLEOTIDE SEQUENCE</scope>
    <source>
        <strain evidence="8">MSR-1</strain>
    </source>
</reference>
<dbReference type="GO" id="GO:0008173">
    <property type="term" value="F:RNA methyltransferase activity"/>
    <property type="evidence" value="ECO:0007669"/>
    <property type="project" value="InterPro"/>
</dbReference>
<dbReference type="InterPro" id="IPR029063">
    <property type="entry name" value="SAM-dependent_MTases_sf"/>
</dbReference>
<dbReference type="Gene3D" id="1.10.940.10">
    <property type="entry name" value="NusB-like"/>
    <property type="match status" value="1"/>
</dbReference>
<dbReference type="PROSITE" id="PS01153">
    <property type="entry name" value="NOL1_NOP2_SUN"/>
    <property type="match status" value="1"/>
</dbReference>
<gene>
    <name evidence="8" type="ORF">MGR_1200</name>
</gene>
<feature type="binding site" evidence="6">
    <location>
        <position position="299"/>
    </location>
    <ligand>
        <name>S-adenosyl-L-methionine</name>
        <dbReference type="ChEBI" id="CHEBI:59789"/>
    </ligand>
</feature>
<evidence type="ECO:0000259" key="7">
    <source>
        <dbReference type="PROSITE" id="PS51686"/>
    </source>
</evidence>
<dbReference type="SUPFAM" id="SSF48013">
    <property type="entry name" value="NusB-like"/>
    <property type="match status" value="1"/>
</dbReference>
<evidence type="ECO:0000256" key="6">
    <source>
        <dbReference type="PROSITE-ProRule" id="PRU01023"/>
    </source>
</evidence>
<evidence type="ECO:0000313" key="8">
    <source>
        <dbReference type="EMBL" id="CAM76670.1"/>
    </source>
</evidence>
<keyword evidence="4 6" id="KW-0949">S-adenosyl-L-methionine</keyword>
<dbReference type="InterPro" id="IPR006027">
    <property type="entry name" value="NusB_RsmB_TIM44"/>
</dbReference>
<dbReference type="InterPro" id="IPR049560">
    <property type="entry name" value="MeTrfase_RsmB-F_NOP2_cat"/>
</dbReference>
<dbReference type="InterPro" id="IPR023267">
    <property type="entry name" value="RCMT"/>
</dbReference>
<dbReference type="EMBL" id="CU459003">
    <property type="protein sequence ID" value="CAM76670.1"/>
    <property type="molecule type" value="Genomic_DNA"/>
</dbReference>
<organism evidence="8">
    <name type="scientific">Magnetospirillum gryphiswaldense</name>
    <dbReference type="NCBI Taxonomy" id="55518"/>
    <lineage>
        <taxon>Bacteria</taxon>
        <taxon>Pseudomonadati</taxon>
        <taxon>Pseudomonadota</taxon>
        <taxon>Alphaproteobacteria</taxon>
        <taxon>Rhodospirillales</taxon>
        <taxon>Rhodospirillaceae</taxon>
        <taxon>Magnetospirillum</taxon>
    </lineage>
</organism>
<feature type="binding site" evidence="6">
    <location>
        <begin position="252"/>
        <end position="258"/>
    </location>
    <ligand>
        <name>S-adenosyl-L-methionine</name>
        <dbReference type="ChEBI" id="CHEBI:59789"/>
    </ligand>
</feature>
<dbReference type="InterPro" id="IPR035926">
    <property type="entry name" value="NusB-like_sf"/>
</dbReference>
<feature type="binding site" evidence="6">
    <location>
        <position position="315"/>
    </location>
    <ligand>
        <name>S-adenosyl-L-methionine</name>
        <dbReference type="ChEBI" id="CHEBI:59789"/>
    </ligand>
</feature>
<dbReference type="InterPro" id="IPR018314">
    <property type="entry name" value="RsmB/NOL1/NOP2-like_CS"/>
</dbReference>
<feature type="domain" description="SAM-dependent MTase RsmB/NOP-type" evidence="7">
    <location>
        <begin position="144"/>
        <end position="436"/>
    </location>
</feature>
<keyword evidence="2 6" id="KW-0489">Methyltransferase</keyword>